<dbReference type="InterPro" id="IPR001810">
    <property type="entry name" value="F-box_dom"/>
</dbReference>
<dbReference type="PROSITE" id="PS50181">
    <property type="entry name" value="FBOX"/>
    <property type="match status" value="1"/>
</dbReference>
<organism evidence="3 4">
    <name type="scientific">Acanthamoeba castellanii (strain ATCC 30010 / Neff)</name>
    <dbReference type="NCBI Taxonomy" id="1257118"/>
    <lineage>
        <taxon>Eukaryota</taxon>
        <taxon>Amoebozoa</taxon>
        <taxon>Discosea</taxon>
        <taxon>Longamoebia</taxon>
        <taxon>Centramoebida</taxon>
        <taxon>Acanthamoebidae</taxon>
        <taxon>Acanthamoeba</taxon>
    </lineage>
</organism>
<dbReference type="RefSeq" id="XP_004337514.1">
    <property type="nucleotide sequence ID" value="XM_004337466.1"/>
</dbReference>
<dbReference type="AlphaFoldDB" id="L8GTQ5"/>
<sequence length="262" mass="29910">MISRLFGRRSSQAPSSSAAVPPPPPPPLGGAQTHEEHQMVRAFGPAPPQPLFPWQFHANAAKLVEVRQRRRDQAEEAKRKRREEAAKAGQPLPAEEVDVLHPASIPPEDGTCLLDLLPREILLYILQDVGEETLAADCPLVSQQFNDLAHDEQLWKHRFLVDIGRQPPNFQPPSKYSNAKWHRQPVTSKEEYYHKVWKWYENYGGSIYEMRQVRFPVRVQDWLGASPHANSRLALLGAIAAFDRRQLRRVRTIDKSAPRLGY</sequence>
<dbReference type="Gene3D" id="1.20.1280.50">
    <property type="match status" value="1"/>
</dbReference>
<evidence type="ECO:0000313" key="4">
    <source>
        <dbReference type="Proteomes" id="UP000011083"/>
    </source>
</evidence>
<evidence type="ECO:0000256" key="1">
    <source>
        <dbReference type="SAM" id="MobiDB-lite"/>
    </source>
</evidence>
<evidence type="ECO:0000313" key="3">
    <source>
        <dbReference type="EMBL" id="ELR15501.1"/>
    </source>
</evidence>
<dbReference type="SUPFAM" id="SSF81383">
    <property type="entry name" value="F-box domain"/>
    <property type="match status" value="1"/>
</dbReference>
<accession>L8GTQ5</accession>
<dbReference type="Proteomes" id="UP000011083">
    <property type="component" value="Unassembled WGS sequence"/>
</dbReference>
<evidence type="ECO:0000259" key="2">
    <source>
        <dbReference type="PROSITE" id="PS50181"/>
    </source>
</evidence>
<reference evidence="3 4" key="1">
    <citation type="journal article" date="2013" name="Genome Biol.">
        <title>Genome of Acanthamoeba castellanii highlights extensive lateral gene transfer and early evolution of tyrosine kinase signaling.</title>
        <authorList>
            <person name="Clarke M."/>
            <person name="Lohan A.J."/>
            <person name="Liu B."/>
            <person name="Lagkouvardos I."/>
            <person name="Roy S."/>
            <person name="Zafar N."/>
            <person name="Bertelli C."/>
            <person name="Schilde C."/>
            <person name="Kianianmomeni A."/>
            <person name="Burglin T.R."/>
            <person name="Frech C."/>
            <person name="Turcotte B."/>
            <person name="Kopec K.O."/>
            <person name="Synnott J.M."/>
            <person name="Choo C."/>
            <person name="Paponov I."/>
            <person name="Finkler A."/>
            <person name="Soon Heng Tan C."/>
            <person name="Hutchins A.P."/>
            <person name="Weinmeier T."/>
            <person name="Rattei T."/>
            <person name="Chu J.S."/>
            <person name="Gimenez G."/>
            <person name="Irimia M."/>
            <person name="Rigden D.J."/>
            <person name="Fitzpatrick D.A."/>
            <person name="Lorenzo-Morales J."/>
            <person name="Bateman A."/>
            <person name="Chiu C.H."/>
            <person name="Tang P."/>
            <person name="Hegemann P."/>
            <person name="Fromm H."/>
            <person name="Raoult D."/>
            <person name="Greub G."/>
            <person name="Miranda-Saavedra D."/>
            <person name="Chen N."/>
            <person name="Nash P."/>
            <person name="Ginger M.L."/>
            <person name="Horn M."/>
            <person name="Schaap P."/>
            <person name="Caler L."/>
            <person name="Loftus B."/>
        </authorList>
    </citation>
    <scope>NUCLEOTIDE SEQUENCE [LARGE SCALE GENOMIC DNA]</scope>
    <source>
        <strain evidence="3 4">Neff</strain>
    </source>
</reference>
<keyword evidence="4" id="KW-1185">Reference proteome</keyword>
<protein>
    <submittedName>
        <fullName evidence="3">Fbox domain containing protein</fullName>
    </submittedName>
</protein>
<feature type="domain" description="F-box" evidence="2">
    <location>
        <begin position="111"/>
        <end position="158"/>
    </location>
</feature>
<gene>
    <name evidence="3" type="ORF">ACA1_067460</name>
</gene>
<dbReference type="OrthoDB" id="10257471at2759"/>
<dbReference type="EMBL" id="KB008027">
    <property type="protein sequence ID" value="ELR15501.1"/>
    <property type="molecule type" value="Genomic_DNA"/>
</dbReference>
<dbReference type="GeneID" id="14916137"/>
<feature type="compositionally biased region" description="Basic and acidic residues" evidence="1">
    <location>
        <begin position="67"/>
        <end position="86"/>
    </location>
</feature>
<dbReference type="KEGG" id="acan:ACA1_067460"/>
<proteinExistence type="predicted"/>
<dbReference type="Pfam" id="PF12937">
    <property type="entry name" value="F-box-like"/>
    <property type="match status" value="1"/>
</dbReference>
<dbReference type="VEuPathDB" id="AmoebaDB:ACA1_067460"/>
<dbReference type="InterPro" id="IPR036047">
    <property type="entry name" value="F-box-like_dom_sf"/>
</dbReference>
<feature type="compositionally biased region" description="Low complexity" evidence="1">
    <location>
        <begin position="10"/>
        <end position="19"/>
    </location>
</feature>
<feature type="region of interest" description="Disordered" evidence="1">
    <location>
        <begin position="67"/>
        <end position="94"/>
    </location>
</feature>
<feature type="region of interest" description="Disordered" evidence="1">
    <location>
        <begin position="1"/>
        <end position="46"/>
    </location>
</feature>
<name>L8GTQ5_ACACF</name>